<comment type="caution">
    <text evidence="2">The sequence shown here is derived from an EMBL/GenBank/DDBJ whole genome shotgun (WGS) entry which is preliminary data.</text>
</comment>
<dbReference type="EMBL" id="CAXAMM010012647">
    <property type="protein sequence ID" value="CAK9029444.1"/>
    <property type="molecule type" value="Genomic_DNA"/>
</dbReference>
<gene>
    <name evidence="2" type="ORF">SCF082_LOCUS18796</name>
</gene>
<evidence type="ECO:0000256" key="1">
    <source>
        <dbReference type="SAM" id="MobiDB-lite"/>
    </source>
</evidence>
<organism evidence="2 3">
    <name type="scientific">Durusdinium trenchii</name>
    <dbReference type="NCBI Taxonomy" id="1381693"/>
    <lineage>
        <taxon>Eukaryota</taxon>
        <taxon>Sar</taxon>
        <taxon>Alveolata</taxon>
        <taxon>Dinophyceae</taxon>
        <taxon>Suessiales</taxon>
        <taxon>Symbiodiniaceae</taxon>
        <taxon>Durusdinium</taxon>
    </lineage>
</organism>
<accession>A0ABP0KRD6</accession>
<feature type="region of interest" description="Disordered" evidence="1">
    <location>
        <begin position="28"/>
        <end position="48"/>
    </location>
</feature>
<dbReference type="Pfam" id="PF10294">
    <property type="entry name" value="Methyltransf_16"/>
    <property type="match status" value="1"/>
</dbReference>
<evidence type="ECO:0000313" key="3">
    <source>
        <dbReference type="Proteomes" id="UP001642464"/>
    </source>
</evidence>
<evidence type="ECO:0000313" key="2">
    <source>
        <dbReference type="EMBL" id="CAK9029444.1"/>
    </source>
</evidence>
<sequence length="480" mass="52756">MAPSSPEAVLRAACQELACAPMVFVPSGGDDSQPKIAKQAKSRKRIPEDSPEGFVKLRFPGMKRPCLLDLFEGHRHQARNVARKRLEQGELLWGAGLVLSAWMSINAERICGSRILELGSGLGTAGIVAATLGAAEVVLSDRPGPVLENLRHNITLNPCLPIDCIPFDWITFAKTGTSKIGCFDLVVGGDILYDSGSFSFLITALDQILSPGGSFLCVDPGRLGSAAGCSYLAAMIEEERPGWTAQVHTLEVASQLAQEAVSGIEIRIPEQRRHGLAAALGTSTLGETLSLQKLILADEPYRMTCRGYDNASVVVRFPNGAGLLRNNYTLEIDVSNPGYPPNATQWSFITRIRNDFEDERIADANRTLLGFELVELLPMRQTPRCDHIIIHHLGESCKGPRCWSGSGGTVHLEFHSLIDFGTEEPMKVPRDLVHWRCCLWSYPHHPTACHQQPFAHHMLRHFCGMSSSSRFEVLLRIQFV</sequence>
<dbReference type="Gene3D" id="3.40.50.150">
    <property type="entry name" value="Vaccinia Virus protein VP39"/>
    <property type="match status" value="1"/>
</dbReference>
<reference evidence="2 3" key="1">
    <citation type="submission" date="2024-02" db="EMBL/GenBank/DDBJ databases">
        <authorList>
            <person name="Chen Y."/>
            <person name="Shah S."/>
            <person name="Dougan E. K."/>
            <person name="Thang M."/>
            <person name="Chan C."/>
        </authorList>
    </citation>
    <scope>NUCLEOTIDE SEQUENCE [LARGE SCALE GENOMIC DNA]</scope>
</reference>
<dbReference type="PANTHER" id="PTHR14614:SF132">
    <property type="entry name" value="PROTEIN-LYSINE METHYLTRANSFERASE C42C1.13"/>
    <property type="match status" value="1"/>
</dbReference>
<name>A0ABP0KRD6_9DINO</name>
<dbReference type="SUPFAM" id="SSF53335">
    <property type="entry name" value="S-adenosyl-L-methionine-dependent methyltransferases"/>
    <property type="match status" value="1"/>
</dbReference>
<dbReference type="Proteomes" id="UP001642464">
    <property type="component" value="Unassembled WGS sequence"/>
</dbReference>
<dbReference type="InterPro" id="IPR019410">
    <property type="entry name" value="Methyltransf_16"/>
</dbReference>
<keyword evidence="3" id="KW-1185">Reference proteome</keyword>
<dbReference type="InterPro" id="IPR029063">
    <property type="entry name" value="SAM-dependent_MTases_sf"/>
</dbReference>
<dbReference type="CDD" id="cd02440">
    <property type="entry name" value="AdoMet_MTases"/>
    <property type="match status" value="1"/>
</dbReference>
<protein>
    <submittedName>
        <fullName evidence="2">Protein N-lysine methyltransferase METTL21A (HSPA lysine methyltransferase) (HSPA-KMT) (Hepatocellular carcinoma-associated antigen 557b) (Methyltransferase-like protein 21A)</fullName>
    </submittedName>
</protein>
<proteinExistence type="predicted"/>
<dbReference type="PANTHER" id="PTHR14614">
    <property type="entry name" value="HEPATOCELLULAR CARCINOMA-ASSOCIATED ANTIGEN"/>
    <property type="match status" value="1"/>
</dbReference>